<dbReference type="STRING" id="930991.A0A0D0DP12"/>
<reference evidence="3" key="2">
    <citation type="submission" date="2015-01" db="EMBL/GenBank/DDBJ databases">
        <title>Evolutionary Origins and Diversification of the Mycorrhizal Mutualists.</title>
        <authorList>
            <consortium name="DOE Joint Genome Institute"/>
            <consortium name="Mycorrhizal Genomics Consortium"/>
            <person name="Kohler A."/>
            <person name="Kuo A."/>
            <person name="Nagy L.G."/>
            <person name="Floudas D."/>
            <person name="Copeland A."/>
            <person name="Barry K.W."/>
            <person name="Cichocki N."/>
            <person name="Veneault-Fourrey C."/>
            <person name="LaButti K."/>
            <person name="Lindquist E.A."/>
            <person name="Lipzen A."/>
            <person name="Lundell T."/>
            <person name="Morin E."/>
            <person name="Murat C."/>
            <person name="Riley R."/>
            <person name="Ohm R."/>
            <person name="Sun H."/>
            <person name="Tunlid A."/>
            <person name="Henrissat B."/>
            <person name="Grigoriev I.V."/>
            <person name="Hibbett D.S."/>
            <person name="Martin F."/>
        </authorList>
    </citation>
    <scope>NUCLEOTIDE SEQUENCE [LARGE SCALE GENOMIC DNA]</scope>
    <source>
        <strain evidence="3">Ve08.2h10</strain>
    </source>
</reference>
<organism evidence="2 3">
    <name type="scientific">Paxillus rubicundulus Ve08.2h10</name>
    <dbReference type="NCBI Taxonomy" id="930991"/>
    <lineage>
        <taxon>Eukaryota</taxon>
        <taxon>Fungi</taxon>
        <taxon>Dikarya</taxon>
        <taxon>Basidiomycota</taxon>
        <taxon>Agaricomycotina</taxon>
        <taxon>Agaricomycetes</taxon>
        <taxon>Agaricomycetidae</taxon>
        <taxon>Boletales</taxon>
        <taxon>Paxilineae</taxon>
        <taxon>Paxillaceae</taxon>
        <taxon>Paxillus</taxon>
    </lineage>
</organism>
<gene>
    <name evidence="2" type="ORF">PAXRUDRAFT_833488</name>
</gene>
<proteinExistence type="predicted"/>
<dbReference type="OrthoDB" id="3360715at2759"/>
<keyword evidence="3" id="KW-1185">Reference proteome</keyword>
<feature type="region of interest" description="Disordered" evidence="1">
    <location>
        <begin position="195"/>
        <end position="214"/>
    </location>
</feature>
<sequence length="414" mass="44810">MIPDEQKLTEQYVQDSFHSYLKSSLTHAKVEKLLEPEVLASAEGDLMITGPALCLYFAALRSTTNPPSVPLPRTSKSAPSRELTESNCPPAFIGFLRVWASSVPMIQNLEPQHQHDLARVICGLQPLSNPLEQTIPGIAADLRAVAIEISQRRSFQDRYATDLQAALDAGSNGSSLKVKASFVPPPVYDGPGYSDAKHSGKYRSPPASPASVFPPRTPSPALFPTNSPALERIRQILYAALGDVLAGSQTLGRLLKWDPPRAYFASVSLAILEVSTRAVLPDGTVDGGAGMRVTLGECPNALKPLMLELSNIGKQAKEMRNQDTASAVEAMQRGDELVEPKLDRVRRILQEGVGYELERSNAATAPSGRRRSVEGRTVAFSNRINALALNISKIKTFQERQGEVFEILSAVCGG</sequence>
<evidence type="ECO:0000313" key="2">
    <source>
        <dbReference type="EMBL" id="KIK80490.1"/>
    </source>
</evidence>
<dbReference type="AlphaFoldDB" id="A0A0D0DP12"/>
<evidence type="ECO:0000256" key="1">
    <source>
        <dbReference type="SAM" id="MobiDB-lite"/>
    </source>
</evidence>
<dbReference type="Proteomes" id="UP000054538">
    <property type="component" value="Unassembled WGS sequence"/>
</dbReference>
<dbReference type="EMBL" id="KN826007">
    <property type="protein sequence ID" value="KIK80490.1"/>
    <property type="molecule type" value="Genomic_DNA"/>
</dbReference>
<reference evidence="2 3" key="1">
    <citation type="submission" date="2014-04" db="EMBL/GenBank/DDBJ databases">
        <authorList>
            <consortium name="DOE Joint Genome Institute"/>
            <person name="Kuo A."/>
            <person name="Kohler A."/>
            <person name="Jargeat P."/>
            <person name="Nagy L.G."/>
            <person name="Floudas D."/>
            <person name="Copeland A."/>
            <person name="Barry K.W."/>
            <person name="Cichocki N."/>
            <person name="Veneault-Fourrey C."/>
            <person name="LaButti K."/>
            <person name="Lindquist E.A."/>
            <person name="Lipzen A."/>
            <person name="Lundell T."/>
            <person name="Morin E."/>
            <person name="Murat C."/>
            <person name="Sun H."/>
            <person name="Tunlid A."/>
            <person name="Henrissat B."/>
            <person name="Grigoriev I.V."/>
            <person name="Hibbett D.S."/>
            <person name="Martin F."/>
            <person name="Nordberg H.P."/>
            <person name="Cantor M.N."/>
            <person name="Hua S.X."/>
        </authorList>
    </citation>
    <scope>NUCLEOTIDE SEQUENCE [LARGE SCALE GENOMIC DNA]</scope>
    <source>
        <strain evidence="2 3">Ve08.2h10</strain>
    </source>
</reference>
<dbReference type="InParanoid" id="A0A0D0DP12"/>
<protein>
    <submittedName>
        <fullName evidence="2">Unplaced genomic scaffold scaffold_1185, whole genome shotgun sequence</fullName>
    </submittedName>
</protein>
<evidence type="ECO:0000313" key="3">
    <source>
        <dbReference type="Proteomes" id="UP000054538"/>
    </source>
</evidence>
<name>A0A0D0DP12_9AGAM</name>
<dbReference type="HOGENOM" id="CLU_025806_0_0_1"/>
<accession>A0A0D0DP12</accession>